<dbReference type="Proteomes" id="UP000075666">
    <property type="component" value="Unassembled WGS sequence"/>
</dbReference>
<keyword evidence="3" id="KW-1185">Reference proteome</keyword>
<protein>
    <recommendedName>
        <fullName evidence="4">Type II secretion system protein GspF domain-containing protein</fullName>
    </recommendedName>
</protein>
<reference evidence="2 3" key="1">
    <citation type="submission" date="2016-01" db="EMBL/GenBank/DDBJ databases">
        <title>Genome Sequences of Twelve Sporeforming Bacillus Species Isolated from Foods.</title>
        <authorList>
            <person name="Berendsen E.M."/>
            <person name="Wells-Bennik M.H."/>
            <person name="Krawcyk A.O."/>
            <person name="De Jong A."/>
            <person name="Holsappel S."/>
            <person name="Eijlander R.T."/>
            <person name="Kuipers O.P."/>
        </authorList>
    </citation>
    <scope>NUCLEOTIDE SEQUENCE [LARGE SCALE GENOMIC DNA]</scope>
    <source>
        <strain evidence="2 3">B4102</strain>
    </source>
</reference>
<dbReference type="EMBL" id="LQYN01000006">
    <property type="protein sequence ID" value="KYD11477.1"/>
    <property type="molecule type" value="Genomic_DNA"/>
</dbReference>
<comment type="caution">
    <text evidence="2">The sequence shown here is derived from an EMBL/GenBank/DDBJ whole genome shotgun (WGS) entry which is preliminary data.</text>
</comment>
<keyword evidence="1" id="KW-1133">Transmembrane helix</keyword>
<keyword evidence="1" id="KW-0812">Transmembrane</keyword>
<evidence type="ECO:0000256" key="1">
    <source>
        <dbReference type="SAM" id="Phobius"/>
    </source>
</evidence>
<feature type="transmembrane region" description="Helical" evidence="1">
    <location>
        <begin position="32"/>
        <end position="65"/>
    </location>
</feature>
<dbReference type="STRING" id="46224.B4102_2205"/>
<dbReference type="AlphaFoldDB" id="A0A150LGN4"/>
<sequence length="268" mass="31189">MAKKKKYTLDEVNALRVAYGNPLQKRELVSSLLMPFFIVAIFTFALFYYWWLSLTAGVVAMIYAYKIMLPQNTKRTYEVNAFRERNNFVNNITQMLTNQDRTVLDALKTVSKRANGEFKEDLLELQASLIDANPKEQQDAFQVLSDKYKDDVIFDLFVEQLATASIEGRFSMESLKDIKTYHNKVKKKQDDFMARKQKEAYNFKFILTIGLVLILAITFSFGWDQFLSVYARNPIGWITSSIYLLIISGYFLAFRNKLVDDNIMEVKV</sequence>
<keyword evidence="1" id="KW-0472">Membrane</keyword>
<evidence type="ECO:0008006" key="4">
    <source>
        <dbReference type="Google" id="ProtNLM"/>
    </source>
</evidence>
<proteinExistence type="predicted"/>
<evidence type="ECO:0000313" key="3">
    <source>
        <dbReference type="Proteomes" id="UP000075666"/>
    </source>
</evidence>
<gene>
    <name evidence="2" type="ORF">B4102_2205</name>
</gene>
<accession>A0A150LGN4</accession>
<name>A0A150LGN4_9BACI</name>
<evidence type="ECO:0000313" key="2">
    <source>
        <dbReference type="EMBL" id="KYD11477.1"/>
    </source>
</evidence>
<feature type="transmembrane region" description="Helical" evidence="1">
    <location>
        <begin position="235"/>
        <end position="254"/>
    </location>
</feature>
<dbReference type="PATRIC" id="fig|46224.3.peg.4017"/>
<dbReference type="OrthoDB" id="2806681at2"/>
<organism evidence="2 3">
    <name type="scientific">Heyndrickxia sporothermodurans</name>
    <dbReference type="NCBI Taxonomy" id="46224"/>
    <lineage>
        <taxon>Bacteria</taxon>
        <taxon>Bacillati</taxon>
        <taxon>Bacillota</taxon>
        <taxon>Bacilli</taxon>
        <taxon>Bacillales</taxon>
        <taxon>Bacillaceae</taxon>
        <taxon>Heyndrickxia</taxon>
    </lineage>
</organism>
<feature type="transmembrane region" description="Helical" evidence="1">
    <location>
        <begin position="203"/>
        <end position="223"/>
    </location>
</feature>
<dbReference type="RefSeq" id="WP_066226333.1">
    <property type="nucleotide sequence ID" value="NZ_LQYN01000006.1"/>
</dbReference>